<sequence>MDAVRLLLHSGAPAAGYDSDGWCLVAVAACTKNRLALRLLLEHGADVNGVGRDGSRAIHQAASRADLEIAKILVENGALLDFSSLRGNRFGTVLEQWASCAAELQISEFFSYPLENGAPVNAPEVIRGALRRNSLLTILLLRSAEDDLVRLVLSKGARVNEAKLPHTSGARTPVQAVAERGRLDLVRELHKRGAGINAPAGLDLGRTALQAACSAQRANMDLVGYLLDNGADVNAKAGFDGGLTAIQGAAMQGNIKLVALLLDRGADLNAEPAVKNGRTALDGAAEHGRLDMVHLLLSAGARCERAGLSGYDSSIELAKKEGRWEVADLLARAGFASRDENMYWGELGT</sequence>
<dbReference type="Proteomes" id="UP000724584">
    <property type="component" value="Unassembled WGS sequence"/>
</dbReference>
<accession>A0ACB7P9K2</accession>
<dbReference type="EMBL" id="JAGIZQ010000003">
    <property type="protein sequence ID" value="KAH6635851.1"/>
    <property type="molecule type" value="Genomic_DNA"/>
</dbReference>
<evidence type="ECO:0000313" key="1">
    <source>
        <dbReference type="EMBL" id="KAH6635851.1"/>
    </source>
</evidence>
<proteinExistence type="predicted"/>
<comment type="caution">
    <text evidence="1">The sequence shown here is derived from an EMBL/GenBank/DDBJ whole genome shotgun (WGS) entry which is preliminary data.</text>
</comment>
<name>A0ACB7P9K2_9PEZI</name>
<keyword evidence="2" id="KW-1185">Reference proteome</keyword>
<organism evidence="1 2">
    <name type="scientific">Chaetomium tenue</name>
    <dbReference type="NCBI Taxonomy" id="1854479"/>
    <lineage>
        <taxon>Eukaryota</taxon>
        <taxon>Fungi</taxon>
        <taxon>Dikarya</taxon>
        <taxon>Ascomycota</taxon>
        <taxon>Pezizomycotina</taxon>
        <taxon>Sordariomycetes</taxon>
        <taxon>Sordariomycetidae</taxon>
        <taxon>Sordariales</taxon>
        <taxon>Chaetomiaceae</taxon>
        <taxon>Chaetomium</taxon>
    </lineage>
</organism>
<protein>
    <submittedName>
        <fullName evidence="1">Ankyrin repeat-containing domain protein</fullName>
    </submittedName>
</protein>
<gene>
    <name evidence="1" type="ORF">F5144DRAFT_591179</name>
</gene>
<evidence type="ECO:0000313" key="2">
    <source>
        <dbReference type="Proteomes" id="UP000724584"/>
    </source>
</evidence>
<reference evidence="1 2" key="1">
    <citation type="journal article" date="2021" name="Nat. Commun.">
        <title>Genetic determinants of endophytism in the Arabidopsis root mycobiome.</title>
        <authorList>
            <person name="Mesny F."/>
            <person name="Miyauchi S."/>
            <person name="Thiergart T."/>
            <person name="Pickel B."/>
            <person name="Atanasova L."/>
            <person name="Karlsson M."/>
            <person name="Huettel B."/>
            <person name="Barry K.W."/>
            <person name="Haridas S."/>
            <person name="Chen C."/>
            <person name="Bauer D."/>
            <person name="Andreopoulos W."/>
            <person name="Pangilinan J."/>
            <person name="LaButti K."/>
            <person name="Riley R."/>
            <person name="Lipzen A."/>
            <person name="Clum A."/>
            <person name="Drula E."/>
            <person name="Henrissat B."/>
            <person name="Kohler A."/>
            <person name="Grigoriev I.V."/>
            <person name="Martin F.M."/>
            <person name="Hacquard S."/>
        </authorList>
    </citation>
    <scope>NUCLEOTIDE SEQUENCE [LARGE SCALE GENOMIC DNA]</scope>
    <source>
        <strain evidence="1 2">MPI-SDFR-AT-0079</strain>
    </source>
</reference>